<gene>
    <name evidence="1" type="ORF">RhiirC2_752444</name>
</gene>
<dbReference type="AlphaFoldDB" id="A0A2N1MZP3"/>
<protein>
    <submittedName>
        <fullName evidence="1">Uncharacterized protein</fullName>
    </submittedName>
</protein>
<accession>A0A2N1MZP3</accession>
<reference evidence="1 2" key="1">
    <citation type="submission" date="2016-04" db="EMBL/GenBank/DDBJ databases">
        <title>Genome analyses suggest a sexual origin of heterokaryosis in a supposedly ancient asexual fungus.</title>
        <authorList>
            <person name="Ropars J."/>
            <person name="Sedzielewska K."/>
            <person name="Noel J."/>
            <person name="Charron P."/>
            <person name="Farinelli L."/>
            <person name="Marton T."/>
            <person name="Kruger M."/>
            <person name="Pelin A."/>
            <person name="Brachmann A."/>
            <person name="Corradi N."/>
        </authorList>
    </citation>
    <scope>NUCLEOTIDE SEQUENCE [LARGE SCALE GENOMIC DNA]</scope>
    <source>
        <strain evidence="1 2">C2</strain>
    </source>
</reference>
<proteinExistence type="predicted"/>
<name>A0A2N1MZP3_9GLOM</name>
<dbReference type="Proteomes" id="UP000233469">
    <property type="component" value="Unassembled WGS sequence"/>
</dbReference>
<organism evidence="1 2">
    <name type="scientific">Rhizophagus irregularis</name>
    <dbReference type="NCBI Taxonomy" id="588596"/>
    <lineage>
        <taxon>Eukaryota</taxon>
        <taxon>Fungi</taxon>
        <taxon>Fungi incertae sedis</taxon>
        <taxon>Mucoromycota</taxon>
        <taxon>Glomeromycotina</taxon>
        <taxon>Glomeromycetes</taxon>
        <taxon>Glomerales</taxon>
        <taxon>Glomeraceae</taxon>
        <taxon>Rhizophagus</taxon>
    </lineage>
</organism>
<sequence length="145" mass="16610">MSSEVVKKIKEEVKDYKNYECDFKWVSKKSNPKTDFTSATFKGKTGDFDAWVDKTFPNHDKSLKDLMKSMGLCDESSYEDWNVSIEDGSVDAKYHVVAVVKKDETYYVGVGKTLFSVKNTGDYFLGNDTKVVNALKYHYYDTKGK</sequence>
<evidence type="ECO:0000313" key="1">
    <source>
        <dbReference type="EMBL" id="PKK67049.1"/>
    </source>
</evidence>
<reference evidence="1 2" key="2">
    <citation type="submission" date="2017-10" db="EMBL/GenBank/DDBJ databases">
        <title>Extensive intraspecific genome diversity in a model arbuscular mycorrhizal fungus.</title>
        <authorList>
            <person name="Chen E.C.H."/>
            <person name="Morin E."/>
            <person name="Baudet D."/>
            <person name="Noel J."/>
            <person name="Ndikumana S."/>
            <person name="Charron P."/>
            <person name="St-Onge C."/>
            <person name="Giorgi J."/>
            <person name="Grigoriev I.V."/>
            <person name="Roux C."/>
            <person name="Martin F.M."/>
            <person name="Corradi N."/>
        </authorList>
    </citation>
    <scope>NUCLEOTIDE SEQUENCE [LARGE SCALE GENOMIC DNA]</scope>
    <source>
        <strain evidence="1 2">C2</strain>
    </source>
</reference>
<dbReference type="VEuPathDB" id="FungiDB:FUN_020930"/>
<comment type="caution">
    <text evidence="1">The sequence shown here is derived from an EMBL/GenBank/DDBJ whole genome shotgun (WGS) entry which is preliminary data.</text>
</comment>
<dbReference type="EMBL" id="LLXL01001011">
    <property type="protein sequence ID" value="PKK67049.1"/>
    <property type="molecule type" value="Genomic_DNA"/>
</dbReference>
<dbReference type="OrthoDB" id="10434589at2759"/>
<evidence type="ECO:0000313" key="2">
    <source>
        <dbReference type="Proteomes" id="UP000233469"/>
    </source>
</evidence>